<keyword evidence="7" id="KW-0406">Ion transport</keyword>
<dbReference type="Gene3D" id="1.20.1530.20">
    <property type="match status" value="1"/>
</dbReference>
<evidence type="ECO:0000256" key="1">
    <source>
        <dbReference type="ARBA" id="ARBA00004141"/>
    </source>
</evidence>
<keyword evidence="5" id="KW-0732">Signal</keyword>
<evidence type="ECO:0000256" key="4">
    <source>
        <dbReference type="ARBA" id="ARBA00022692"/>
    </source>
</evidence>
<dbReference type="PANTHER" id="PTHR16254:SF14">
    <property type="entry name" value="TRANSMEMBRANE AND COILED-COIL DOMAIN-CONTAINING PROTEIN 3"/>
    <property type="match status" value="1"/>
</dbReference>
<accession>A0AAV8U6D4</accession>
<comment type="caution">
    <text evidence="10">The sequence shown here is derived from an EMBL/GenBank/DDBJ whole genome shotgun (WGS) entry which is preliminary data.</text>
</comment>
<keyword evidence="2" id="KW-0813">Transport</keyword>
<keyword evidence="3" id="KW-0050">Antiport</keyword>
<evidence type="ECO:0000259" key="9">
    <source>
        <dbReference type="Pfam" id="PF00999"/>
    </source>
</evidence>
<dbReference type="GO" id="GO:0015386">
    <property type="term" value="F:potassium:proton antiporter activity"/>
    <property type="evidence" value="ECO:0007669"/>
    <property type="project" value="InterPro"/>
</dbReference>
<gene>
    <name evidence="10" type="ORF">K2173_028580</name>
</gene>
<evidence type="ECO:0000313" key="10">
    <source>
        <dbReference type="EMBL" id="KAJ8773403.1"/>
    </source>
</evidence>
<reference evidence="10 11" key="1">
    <citation type="submission" date="2021-09" db="EMBL/GenBank/DDBJ databases">
        <title>Genomic insights and catalytic innovation underlie evolution of tropane alkaloids biosynthesis.</title>
        <authorList>
            <person name="Wang Y.-J."/>
            <person name="Tian T."/>
            <person name="Huang J.-P."/>
            <person name="Huang S.-X."/>
        </authorList>
    </citation>
    <scope>NUCLEOTIDE SEQUENCE [LARGE SCALE GENOMIC DNA]</scope>
    <source>
        <strain evidence="10">KIB-2018</strain>
        <tissue evidence="10">Leaf</tissue>
    </source>
</reference>
<dbReference type="InterPro" id="IPR006153">
    <property type="entry name" value="Cation/H_exchanger_TM"/>
</dbReference>
<evidence type="ECO:0000256" key="2">
    <source>
        <dbReference type="ARBA" id="ARBA00022448"/>
    </source>
</evidence>
<keyword evidence="4" id="KW-0812">Transmembrane</keyword>
<evidence type="ECO:0000256" key="8">
    <source>
        <dbReference type="ARBA" id="ARBA00023136"/>
    </source>
</evidence>
<dbReference type="InterPro" id="IPR045158">
    <property type="entry name" value="KEA4/5/6-like"/>
</dbReference>
<dbReference type="AlphaFoldDB" id="A0AAV8U6D4"/>
<evidence type="ECO:0000256" key="7">
    <source>
        <dbReference type="ARBA" id="ARBA00023065"/>
    </source>
</evidence>
<dbReference type="InterPro" id="IPR038770">
    <property type="entry name" value="Na+/solute_symporter_sf"/>
</dbReference>
<dbReference type="Proteomes" id="UP001159364">
    <property type="component" value="Linkage Group LG02"/>
</dbReference>
<feature type="domain" description="Cation/H+ exchanger transmembrane" evidence="9">
    <location>
        <begin position="39"/>
        <end position="104"/>
    </location>
</feature>
<proteinExistence type="predicted"/>
<protein>
    <recommendedName>
        <fullName evidence="9">Cation/H+ exchanger transmembrane domain-containing protein</fullName>
    </recommendedName>
</protein>
<comment type="subcellular location">
    <subcellularLocation>
        <location evidence="1">Membrane</location>
        <topology evidence="1">Multi-pass membrane protein</topology>
    </subcellularLocation>
</comment>
<dbReference type="PANTHER" id="PTHR16254">
    <property type="entry name" value="POTASSIUM/PROTON ANTIPORTER-RELATED"/>
    <property type="match status" value="1"/>
</dbReference>
<sequence>MASAVIVKTISARIQLLLGQCFYHIKPKVKIPCSTTRFGVTFLLSALGLEFSTTKLCGGKPSEGVFVGAFLSMSSITMVLKFFMERNSINSLHGQVTIGTLILQVFIVDT</sequence>
<evidence type="ECO:0000313" key="11">
    <source>
        <dbReference type="Proteomes" id="UP001159364"/>
    </source>
</evidence>
<keyword evidence="11" id="KW-1185">Reference proteome</keyword>
<evidence type="ECO:0000256" key="3">
    <source>
        <dbReference type="ARBA" id="ARBA00022449"/>
    </source>
</evidence>
<organism evidence="10 11">
    <name type="scientific">Erythroxylum novogranatense</name>
    <dbReference type="NCBI Taxonomy" id="1862640"/>
    <lineage>
        <taxon>Eukaryota</taxon>
        <taxon>Viridiplantae</taxon>
        <taxon>Streptophyta</taxon>
        <taxon>Embryophyta</taxon>
        <taxon>Tracheophyta</taxon>
        <taxon>Spermatophyta</taxon>
        <taxon>Magnoliopsida</taxon>
        <taxon>eudicotyledons</taxon>
        <taxon>Gunneridae</taxon>
        <taxon>Pentapetalae</taxon>
        <taxon>rosids</taxon>
        <taxon>fabids</taxon>
        <taxon>Malpighiales</taxon>
        <taxon>Erythroxylaceae</taxon>
        <taxon>Erythroxylum</taxon>
    </lineage>
</organism>
<dbReference type="EMBL" id="JAIWQS010000002">
    <property type="protein sequence ID" value="KAJ8773403.1"/>
    <property type="molecule type" value="Genomic_DNA"/>
</dbReference>
<evidence type="ECO:0000256" key="5">
    <source>
        <dbReference type="ARBA" id="ARBA00022729"/>
    </source>
</evidence>
<dbReference type="GO" id="GO:0016020">
    <property type="term" value="C:membrane"/>
    <property type="evidence" value="ECO:0007669"/>
    <property type="project" value="UniProtKB-SubCell"/>
</dbReference>
<dbReference type="Pfam" id="PF00999">
    <property type="entry name" value="Na_H_Exchanger"/>
    <property type="match status" value="1"/>
</dbReference>
<keyword evidence="6" id="KW-1133">Transmembrane helix</keyword>
<evidence type="ECO:0000256" key="6">
    <source>
        <dbReference type="ARBA" id="ARBA00022989"/>
    </source>
</evidence>
<name>A0AAV8U6D4_9ROSI</name>
<keyword evidence="8" id="KW-0472">Membrane</keyword>